<dbReference type="Gene3D" id="3.30.565.10">
    <property type="entry name" value="Histidine kinase-like ATPase, C-terminal domain"/>
    <property type="match status" value="1"/>
</dbReference>
<keyword evidence="3" id="KW-1185">Reference proteome</keyword>
<sequence length="181" mass="19506">MSLVPKTEKNDAPVVDIDSDGDDGVTVASAIKDKLSQKIPSSQPELVQQETPISSSTLSVSDGRFRNFWKAGDFAVGPSSKPAPFQGHLEHARVHPKFLHSNATSHKWAFGAIAELVDNAVDEIQNGATFVKIDKFRVKKDNSPALCFLDDGGGMDPSSIRKCMSLGYSSKKSKTTIGQCI</sequence>
<evidence type="ECO:0000313" key="2">
    <source>
        <dbReference type="EMBL" id="WVZ25243.1"/>
    </source>
</evidence>
<dbReference type="InterPro" id="IPR045261">
    <property type="entry name" value="MORC_ATPase"/>
</dbReference>
<dbReference type="AlphaFoldDB" id="A0AAQ3PBH9"/>
<organism evidence="2 3">
    <name type="scientific">Vigna mungo</name>
    <name type="common">Black gram</name>
    <name type="synonym">Phaseolus mungo</name>
    <dbReference type="NCBI Taxonomy" id="3915"/>
    <lineage>
        <taxon>Eukaryota</taxon>
        <taxon>Viridiplantae</taxon>
        <taxon>Streptophyta</taxon>
        <taxon>Embryophyta</taxon>
        <taxon>Tracheophyta</taxon>
        <taxon>Spermatophyta</taxon>
        <taxon>Magnoliopsida</taxon>
        <taxon>eudicotyledons</taxon>
        <taxon>Gunneridae</taxon>
        <taxon>Pentapetalae</taxon>
        <taxon>rosids</taxon>
        <taxon>fabids</taxon>
        <taxon>Fabales</taxon>
        <taxon>Fabaceae</taxon>
        <taxon>Papilionoideae</taxon>
        <taxon>50 kb inversion clade</taxon>
        <taxon>NPAAA clade</taxon>
        <taxon>indigoferoid/millettioid clade</taxon>
        <taxon>Phaseoleae</taxon>
        <taxon>Vigna</taxon>
    </lineage>
</organism>
<feature type="region of interest" description="Disordered" evidence="1">
    <location>
        <begin position="1"/>
        <end position="23"/>
    </location>
</feature>
<dbReference type="PANTHER" id="PTHR23336:SF50">
    <property type="entry name" value="PROTEIN MICRORCHIDIA 1-RELATED"/>
    <property type="match status" value="1"/>
</dbReference>
<dbReference type="GO" id="GO:0005634">
    <property type="term" value="C:nucleus"/>
    <property type="evidence" value="ECO:0007669"/>
    <property type="project" value="TreeGrafter"/>
</dbReference>
<dbReference type="SUPFAM" id="SSF55874">
    <property type="entry name" value="ATPase domain of HSP90 chaperone/DNA topoisomerase II/histidine kinase"/>
    <property type="match status" value="1"/>
</dbReference>
<accession>A0AAQ3PBH9</accession>
<evidence type="ECO:0000313" key="3">
    <source>
        <dbReference type="Proteomes" id="UP001374535"/>
    </source>
</evidence>
<dbReference type="InterPro" id="IPR036890">
    <property type="entry name" value="HATPase_C_sf"/>
</dbReference>
<protein>
    <submittedName>
        <fullName evidence="2">Uncharacterized protein</fullName>
    </submittedName>
</protein>
<gene>
    <name evidence="2" type="ORF">V8G54_003787</name>
</gene>
<dbReference type="Pfam" id="PF13589">
    <property type="entry name" value="HATPase_c_3"/>
    <property type="match status" value="1"/>
</dbReference>
<dbReference type="Proteomes" id="UP001374535">
    <property type="component" value="Chromosome 1"/>
</dbReference>
<feature type="compositionally biased region" description="Basic and acidic residues" evidence="1">
    <location>
        <begin position="1"/>
        <end position="11"/>
    </location>
</feature>
<proteinExistence type="predicted"/>
<dbReference type="EMBL" id="CP144700">
    <property type="protein sequence ID" value="WVZ25243.1"/>
    <property type="molecule type" value="Genomic_DNA"/>
</dbReference>
<reference evidence="2 3" key="1">
    <citation type="journal article" date="2023" name="Life. Sci Alliance">
        <title>Evolutionary insights into 3D genome organization and epigenetic landscape of Vigna mungo.</title>
        <authorList>
            <person name="Junaid A."/>
            <person name="Singh B."/>
            <person name="Bhatia S."/>
        </authorList>
    </citation>
    <scope>NUCLEOTIDE SEQUENCE [LARGE SCALE GENOMIC DNA]</scope>
    <source>
        <strain evidence="2">Urdbean</strain>
    </source>
</reference>
<dbReference type="GO" id="GO:0016887">
    <property type="term" value="F:ATP hydrolysis activity"/>
    <property type="evidence" value="ECO:0007669"/>
    <property type="project" value="InterPro"/>
</dbReference>
<evidence type="ECO:0000256" key="1">
    <source>
        <dbReference type="SAM" id="MobiDB-lite"/>
    </source>
</evidence>
<dbReference type="PANTHER" id="PTHR23336">
    <property type="entry name" value="ZINC FINGER CW-TYPE COILED-COIL DOMAIN PROTEIN 3"/>
    <property type="match status" value="1"/>
</dbReference>
<name>A0AAQ3PBH9_VIGMU</name>